<dbReference type="AlphaFoldDB" id="A0A512B1M3"/>
<sequence length="95" mass="10709">MMTKNMDLSSTSNNIEHTAQLIMEAFRHFGTPANEVLSYDQLLPYLDEKSEHQHYKDAMAEAEHHLSKEAYAVPDAAGLRLTEVGYQALQEGKEA</sequence>
<evidence type="ECO:0000313" key="2">
    <source>
        <dbReference type="Proteomes" id="UP000321532"/>
    </source>
</evidence>
<comment type="caution">
    <text evidence="1">The sequence shown here is derived from an EMBL/GenBank/DDBJ whole genome shotgun (WGS) entry which is preliminary data.</text>
</comment>
<dbReference type="EMBL" id="BJYS01000028">
    <property type="protein sequence ID" value="GEO05852.1"/>
    <property type="molecule type" value="Genomic_DNA"/>
</dbReference>
<evidence type="ECO:0000313" key="1">
    <source>
        <dbReference type="EMBL" id="GEO05852.1"/>
    </source>
</evidence>
<protein>
    <submittedName>
        <fullName evidence="1">Uncharacterized protein</fullName>
    </submittedName>
</protein>
<organism evidence="1 2">
    <name type="scientific">Adhaeribacter aerolatus</name>
    <dbReference type="NCBI Taxonomy" id="670289"/>
    <lineage>
        <taxon>Bacteria</taxon>
        <taxon>Pseudomonadati</taxon>
        <taxon>Bacteroidota</taxon>
        <taxon>Cytophagia</taxon>
        <taxon>Cytophagales</taxon>
        <taxon>Hymenobacteraceae</taxon>
        <taxon>Adhaeribacter</taxon>
    </lineage>
</organism>
<accession>A0A512B1M3</accession>
<reference evidence="1 2" key="1">
    <citation type="submission" date="2019-07" db="EMBL/GenBank/DDBJ databases">
        <title>Whole genome shotgun sequence of Adhaeribacter aerolatus NBRC 106133.</title>
        <authorList>
            <person name="Hosoyama A."/>
            <person name="Uohara A."/>
            <person name="Ohji S."/>
            <person name="Ichikawa N."/>
        </authorList>
    </citation>
    <scope>NUCLEOTIDE SEQUENCE [LARGE SCALE GENOMIC DNA]</scope>
    <source>
        <strain evidence="1 2">NBRC 106133</strain>
    </source>
</reference>
<keyword evidence="2" id="KW-1185">Reference proteome</keyword>
<gene>
    <name evidence="1" type="ORF">AAE02nite_35160</name>
</gene>
<dbReference type="Proteomes" id="UP000321532">
    <property type="component" value="Unassembled WGS sequence"/>
</dbReference>
<name>A0A512B1M3_9BACT</name>
<proteinExistence type="predicted"/>
<dbReference type="RefSeq" id="WP_246151135.1">
    <property type="nucleotide sequence ID" value="NZ_BJYS01000028.1"/>
</dbReference>